<dbReference type="EMBL" id="KN847043">
    <property type="protein sequence ID" value="KIW27974.1"/>
    <property type="molecule type" value="Genomic_DNA"/>
</dbReference>
<dbReference type="RefSeq" id="XP_016248190.1">
    <property type="nucleotide sequence ID" value="XM_016394771.1"/>
</dbReference>
<gene>
    <name evidence="1" type="ORF">PV07_07667</name>
</gene>
<proteinExistence type="predicted"/>
<accession>A0A0D2CWH5</accession>
<organism evidence="1 2">
    <name type="scientific">Cladophialophora immunda</name>
    <dbReference type="NCBI Taxonomy" id="569365"/>
    <lineage>
        <taxon>Eukaryota</taxon>
        <taxon>Fungi</taxon>
        <taxon>Dikarya</taxon>
        <taxon>Ascomycota</taxon>
        <taxon>Pezizomycotina</taxon>
        <taxon>Eurotiomycetes</taxon>
        <taxon>Chaetothyriomycetidae</taxon>
        <taxon>Chaetothyriales</taxon>
        <taxon>Herpotrichiellaceae</taxon>
        <taxon>Cladophialophora</taxon>
    </lineage>
</organism>
<sequence length="110" mass="13117">MRRRNCPLDLTIFLQPAIRLSSTRPRTYSGAHLRPLRLPCLEQRLPFNTQRKECRQCRPSRTHTHAYPHFDCQYVLWRRRQRRSRGHQTTRATTTTTHSRVCVKARGGHL</sequence>
<keyword evidence="2" id="KW-1185">Reference proteome</keyword>
<dbReference type="AlphaFoldDB" id="A0A0D2CWH5"/>
<name>A0A0D2CWH5_9EURO</name>
<protein>
    <submittedName>
        <fullName evidence="1">Uncharacterized protein</fullName>
    </submittedName>
</protein>
<reference evidence="1 2" key="1">
    <citation type="submission" date="2015-01" db="EMBL/GenBank/DDBJ databases">
        <title>The Genome Sequence of Cladophialophora immunda CBS83496.</title>
        <authorList>
            <consortium name="The Broad Institute Genomics Platform"/>
            <person name="Cuomo C."/>
            <person name="de Hoog S."/>
            <person name="Gorbushina A."/>
            <person name="Stielow B."/>
            <person name="Teixiera M."/>
            <person name="Abouelleil A."/>
            <person name="Chapman S.B."/>
            <person name="Priest M."/>
            <person name="Young S.K."/>
            <person name="Wortman J."/>
            <person name="Nusbaum C."/>
            <person name="Birren B."/>
        </authorList>
    </citation>
    <scope>NUCLEOTIDE SEQUENCE [LARGE SCALE GENOMIC DNA]</scope>
    <source>
        <strain evidence="1 2">CBS 83496</strain>
    </source>
</reference>
<evidence type="ECO:0000313" key="2">
    <source>
        <dbReference type="Proteomes" id="UP000054466"/>
    </source>
</evidence>
<dbReference type="HOGENOM" id="CLU_2170799_0_0_1"/>
<dbReference type="VEuPathDB" id="FungiDB:PV07_07667"/>
<dbReference type="Proteomes" id="UP000054466">
    <property type="component" value="Unassembled WGS sequence"/>
</dbReference>
<dbReference type="GeneID" id="27346861"/>
<evidence type="ECO:0000313" key="1">
    <source>
        <dbReference type="EMBL" id="KIW27974.1"/>
    </source>
</evidence>